<reference evidence="1" key="1">
    <citation type="submission" date="2021-02" db="EMBL/GenBank/DDBJ databases">
        <title>Skermanella TT6 skin isolate.</title>
        <authorList>
            <person name="Lee K."/>
            <person name="Ganzorig M."/>
        </authorList>
    </citation>
    <scope>NUCLEOTIDE SEQUENCE</scope>
    <source>
        <strain evidence="1">TT6</strain>
    </source>
</reference>
<protein>
    <submittedName>
        <fullName evidence="1">Uncharacterized protein</fullName>
    </submittedName>
</protein>
<dbReference type="RefSeq" id="WP_201083684.1">
    <property type="nucleotide sequence ID" value="NZ_CP067423.1"/>
</dbReference>
<dbReference type="Proteomes" id="UP000595197">
    <property type="component" value="Plasmid pTT6-3"/>
</dbReference>
<dbReference type="EMBL" id="CP067423">
    <property type="protein sequence ID" value="QQP93851.1"/>
    <property type="molecule type" value="Genomic_DNA"/>
</dbReference>
<proteinExistence type="predicted"/>
<evidence type="ECO:0000313" key="1">
    <source>
        <dbReference type="EMBL" id="QQP93851.1"/>
    </source>
</evidence>
<gene>
    <name evidence="1" type="ORF">IGS68_34580</name>
</gene>
<geneLocation type="plasmid" evidence="1 2">
    <name>pTT6-3</name>
</geneLocation>
<evidence type="ECO:0000313" key="2">
    <source>
        <dbReference type="Proteomes" id="UP000595197"/>
    </source>
</evidence>
<accession>A0ABX7BHH4</accession>
<sequence length="125" mass="13445">MARRIELVEAGAAAGRTTYRVLADGLRVGTATELATDQDTPWRLTVPGHCANLCRSSRETVLATVAWLLDPASRRTVIHVPADPGGRWDEVAAELRAAGFEVRPAPMPESGHAIPVPVILCIREV</sequence>
<name>A0ABX7BHH4_9PROT</name>
<keyword evidence="2" id="KW-1185">Reference proteome</keyword>
<keyword evidence="1" id="KW-0614">Plasmid</keyword>
<organism evidence="1 2">
    <name type="scientific">Skermanella cutis</name>
    <dbReference type="NCBI Taxonomy" id="2775420"/>
    <lineage>
        <taxon>Bacteria</taxon>
        <taxon>Pseudomonadati</taxon>
        <taxon>Pseudomonadota</taxon>
        <taxon>Alphaproteobacteria</taxon>
        <taxon>Rhodospirillales</taxon>
        <taxon>Azospirillaceae</taxon>
        <taxon>Skermanella</taxon>
    </lineage>
</organism>